<organism evidence="2 3">
    <name type="scientific">Saponaria officinalis</name>
    <name type="common">Common soapwort</name>
    <name type="synonym">Lychnis saponaria</name>
    <dbReference type="NCBI Taxonomy" id="3572"/>
    <lineage>
        <taxon>Eukaryota</taxon>
        <taxon>Viridiplantae</taxon>
        <taxon>Streptophyta</taxon>
        <taxon>Embryophyta</taxon>
        <taxon>Tracheophyta</taxon>
        <taxon>Spermatophyta</taxon>
        <taxon>Magnoliopsida</taxon>
        <taxon>eudicotyledons</taxon>
        <taxon>Gunneridae</taxon>
        <taxon>Pentapetalae</taxon>
        <taxon>Caryophyllales</taxon>
        <taxon>Caryophyllaceae</taxon>
        <taxon>Caryophylleae</taxon>
        <taxon>Saponaria</taxon>
    </lineage>
</organism>
<evidence type="ECO:0000259" key="1">
    <source>
        <dbReference type="Pfam" id="PF03372"/>
    </source>
</evidence>
<dbReference type="PANTHER" id="PTHR33710">
    <property type="entry name" value="BNAC02G09200D PROTEIN"/>
    <property type="match status" value="1"/>
</dbReference>
<dbReference type="GO" id="GO:0003824">
    <property type="term" value="F:catalytic activity"/>
    <property type="evidence" value="ECO:0007669"/>
    <property type="project" value="InterPro"/>
</dbReference>
<reference evidence="2" key="1">
    <citation type="submission" date="2024-03" db="EMBL/GenBank/DDBJ databases">
        <title>WGS assembly of Saponaria officinalis var. Norfolk2.</title>
        <authorList>
            <person name="Jenkins J."/>
            <person name="Shu S."/>
            <person name="Grimwood J."/>
            <person name="Barry K."/>
            <person name="Goodstein D."/>
            <person name="Schmutz J."/>
            <person name="Leebens-Mack J."/>
            <person name="Osbourn A."/>
        </authorList>
    </citation>
    <scope>NUCLEOTIDE SEQUENCE [LARGE SCALE GENOMIC DNA]</scope>
    <source>
        <strain evidence="2">JIC</strain>
    </source>
</reference>
<keyword evidence="3" id="KW-1185">Reference proteome</keyword>
<dbReference type="SUPFAM" id="SSF56219">
    <property type="entry name" value="DNase I-like"/>
    <property type="match status" value="1"/>
</dbReference>
<dbReference type="InterPro" id="IPR036691">
    <property type="entry name" value="Endo/exonu/phosph_ase_sf"/>
</dbReference>
<sequence>METMVCGHDLEKTKRKCGFSDGVCVGSRGRSGGIGFWWKDVNVWPIEWSQNFFLAEIRDENNAILWVAVGVYGWPENEHKHRTWSMLRGIKARYDQPMLFFGDFNEILSAAKKVGGAPRRESCLDNFRSTIDDCCLRDLGHDGDPFTWQRGKSEANIILERLDRFLATDSWVELFPNFRVTHFPRTNSDHSLISLNTEGGHQERVMGRRRYHFKFESFWVENEECEAIIQTHWNRSMGEPWNKVADCA</sequence>
<dbReference type="Proteomes" id="UP001443914">
    <property type="component" value="Unassembled WGS sequence"/>
</dbReference>
<dbReference type="Pfam" id="PF03372">
    <property type="entry name" value="Exo_endo_phos"/>
    <property type="match status" value="1"/>
</dbReference>
<accession>A0AAW1NE01</accession>
<dbReference type="Gene3D" id="3.60.10.10">
    <property type="entry name" value="Endonuclease/exonuclease/phosphatase"/>
    <property type="match status" value="1"/>
</dbReference>
<evidence type="ECO:0000313" key="2">
    <source>
        <dbReference type="EMBL" id="KAK9756268.1"/>
    </source>
</evidence>
<dbReference type="PANTHER" id="PTHR33710:SF71">
    <property type="entry name" value="ENDONUCLEASE_EXONUCLEASE_PHOSPHATASE DOMAIN-CONTAINING PROTEIN"/>
    <property type="match status" value="1"/>
</dbReference>
<dbReference type="EMBL" id="JBDFQZ010000001">
    <property type="protein sequence ID" value="KAK9756268.1"/>
    <property type="molecule type" value="Genomic_DNA"/>
</dbReference>
<protein>
    <recommendedName>
        <fullName evidence="1">Endonuclease/exonuclease/phosphatase domain-containing protein</fullName>
    </recommendedName>
</protein>
<name>A0AAW1NE01_SAPOF</name>
<dbReference type="AlphaFoldDB" id="A0AAW1NE01"/>
<comment type="caution">
    <text evidence="2">The sequence shown here is derived from an EMBL/GenBank/DDBJ whole genome shotgun (WGS) entry which is preliminary data.</text>
</comment>
<gene>
    <name evidence="2" type="ORF">RND81_01G085400</name>
</gene>
<dbReference type="InterPro" id="IPR005135">
    <property type="entry name" value="Endo/exonuclease/phosphatase"/>
</dbReference>
<feature type="domain" description="Endonuclease/exonuclease/phosphatase" evidence="1">
    <location>
        <begin position="24"/>
        <end position="172"/>
    </location>
</feature>
<proteinExistence type="predicted"/>
<evidence type="ECO:0000313" key="3">
    <source>
        <dbReference type="Proteomes" id="UP001443914"/>
    </source>
</evidence>